<protein>
    <submittedName>
        <fullName evidence="1">DUF995 domain-containing protein</fullName>
    </submittedName>
</protein>
<sequence length="204" mass="23012">MAEKVGLDHKQSWGTRYAVLVRHLALGVVPMALLLSQSPASAEVVIPEKARVMTGAELYMIFRDKTWKWENGAGRMEDEGRVFRAWAQSETGATWAEGRWSVTDNGQLCLKAVWHGQSATARDKTCFTHRIPDGKIYQKREPAGDWYVFRHAKPTADDEFNRLIVEDLVETKLPIIREVFNTQAEAKTDSVRPQTKANEVGGVQ</sequence>
<reference evidence="1" key="1">
    <citation type="submission" date="2023-08" db="EMBL/GenBank/DDBJ databases">
        <title>Complete genome sequence of Sinorhizobium chiapanecum ITTG S70 isolated from Acaciella angustissima nodules in Chiapas-Mexico.</title>
        <authorList>
            <person name="Rincon-Rosales R."/>
            <person name="Rogel M.A."/>
            <person name="Rincon-Medina C.I."/>
            <person name="Guerrero G."/>
            <person name="Manzano-Gomez L.A."/>
            <person name="Lopez-Lopez A."/>
            <person name="Rincon Molina F.A."/>
            <person name="Martinez-Romero E."/>
        </authorList>
    </citation>
    <scope>NUCLEOTIDE SEQUENCE</scope>
    <source>
        <strain evidence="1">ITTG S70</strain>
    </source>
</reference>
<dbReference type="Pfam" id="PF06191">
    <property type="entry name" value="DUF995"/>
    <property type="match status" value="1"/>
</dbReference>
<keyword evidence="2" id="KW-1185">Reference proteome</keyword>
<accession>A0ABZ2BAQ4</accession>
<dbReference type="Proteomes" id="UP001432360">
    <property type="component" value="Chromosome"/>
</dbReference>
<name>A0ABZ2BAQ4_9HYPH</name>
<evidence type="ECO:0000313" key="1">
    <source>
        <dbReference type="EMBL" id="WVT03162.1"/>
    </source>
</evidence>
<organism evidence="1 2">
    <name type="scientific">Sinorhizobium chiapasense</name>
    <dbReference type="NCBI Taxonomy" id="501572"/>
    <lineage>
        <taxon>Bacteria</taxon>
        <taxon>Pseudomonadati</taxon>
        <taxon>Pseudomonadota</taxon>
        <taxon>Alphaproteobacteria</taxon>
        <taxon>Hyphomicrobiales</taxon>
        <taxon>Rhizobiaceae</taxon>
        <taxon>Sinorhizobium/Ensifer group</taxon>
        <taxon>Sinorhizobium</taxon>
    </lineage>
</organism>
<dbReference type="EMBL" id="CP133148">
    <property type="protein sequence ID" value="WVT03162.1"/>
    <property type="molecule type" value="Genomic_DNA"/>
</dbReference>
<proteinExistence type="predicted"/>
<gene>
    <name evidence="1" type="ORF">RB548_16965</name>
</gene>
<evidence type="ECO:0000313" key="2">
    <source>
        <dbReference type="Proteomes" id="UP001432360"/>
    </source>
</evidence>
<dbReference type="InterPro" id="IPR009337">
    <property type="entry name" value="DUF995"/>
</dbReference>
<dbReference type="RefSeq" id="WP_331372401.1">
    <property type="nucleotide sequence ID" value="NZ_CP133148.1"/>
</dbReference>